<accession>A0A8E0VG05</accession>
<evidence type="ECO:0000256" key="3">
    <source>
        <dbReference type="ARBA" id="ARBA00022692"/>
    </source>
</evidence>
<evidence type="ECO:0000256" key="6">
    <source>
        <dbReference type="ARBA" id="ARBA00023180"/>
    </source>
</evidence>
<dbReference type="PANTHER" id="PTHR12385">
    <property type="entry name" value="CHOLINE TRANSPORTER-LIKE (SLC FAMILY 44)"/>
    <property type="match status" value="1"/>
</dbReference>
<proteinExistence type="inferred from homology"/>
<dbReference type="GO" id="GO:0022857">
    <property type="term" value="F:transmembrane transporter activity"/>
    <property type="evidence" value="ECO:0007669"/>
    <property type="project" value="UniProtKB-UniRule"/>
</dbReference>
<feature type="transmembrane region" description="Helical" evidence="7">
    <location>
        <begin position="35"/>
        <end position="56"/>
    </location>
</feature>
<comment type="subcellular location">
    <subcellularLocation>
        <location evidence="7">Cell membrane</location>
        <topology evidence="7">Multi-pass membrane protein</topology>
    </subcellularLocation>
    <subcellularLocation>
        <location evidence="1">Membrane</location>
        <topology evidence="1">Multi-pass membrane protein</topology>
    </subcellularLocation>
</comment>
<keyword evidence="9" id="KW-1185">Reference proteome</keyword>
<dbReference type="GO" id="GO:0005886">
    <property type="term" value="C:plasma membrane"/>
    <property type="evidence" value="ECO:0007669"/>
    <property type="project" value="UniProtKB-SubCell"/>
</dbReference>
<dbReference type="PANTHER" id="PTHR12385:SF14">
    <property type="entry name" value="CHOLINE TRANSPORTER-LIKE 2"/>
    <property type="match status" value="1"/>
</dbReference>
<keyword evidence="4 7" id="KW-1133">Transmembrane helix</keyword>
<comment type="similarity">
    <text evidence="2 7">Belongs to the CTL (choline transporter-like) family.</text>
</comment>
<protein>
    <recommendedName>
        <fullName evidence="7">Choline transporter-like protein</fullName>
    </recommendedName>
</protein>
<gene>
    <name evidence="8" type="ORF">FBUS_09928</name>
</gene>
<name>A0A8E0VG05_9TREM</name>
<reference evidence="8" key="1">
    <citation type="submission" date="2019-05" db="EMBL/GenBank/DDBJ databases">
        <title>Annotation for the trematode Fasciolopsis buski.</title>
        <authorList>
            <person name="Choi Y.-J."/>
        </authorList>
    </citation>
    <scope>NUCLEOTIDE SEQUENCE</scope>
    <source>
        <strain evidence="8">HT</strain>
        <tissue evidence="8">Whole worm</tissue>
    </source>
</reference>
<comment type="caution">
    <text evidence="8">The sequence shown here is derived from an EMBL/GenBank/DDBJ whole genome shotgun (WGS) entry which is preliminary data.</text>
</comment>
<evidence type="ECO:0000313" key="9">
    <source>
        <dbReference type="Proteomes" id="UP000728185"/>
    </source>
</evidence>
<keyword evidence="5 7" id="KW-0472">Membrane</keyword>
<evidence type="ECO:0000256" key="1">
    <source>
        <dbReference type="ARBA" id="ARBA00004141"/>
    </source>
</evidence>
<evidence type="ECO:0000313" key="8">
    <source>
        <dbReference type="EMBL" id="KAA0185908.1"/>
    </source>
</evidence>
<organism evidence="8 9">
    <name type="scientific">Fasciolopsis buskii</name>
    <dbReference type="NCBI Taxonomy" id="27845"/>
    <lineage>
        <taxon>Eukaryota</taxon>
        <taxon>Metazoa</taxon>
        <taxon>Spiralia</taxon>
        <taxon>Lophotrochozoa</taxon>
        <taxon>Platyhelminthes</taxon>
        <taxon>Trematoda</taxon>
        <taxon>Digenea</taxon>
        <taxon>Plagiorchiida</taxon>
        <taxon>Echinostomata</taxon>
        <taxon>Echinostomatoidea</taxon>
        <taxon>Fasciolidae</taxon>
        <taxon>Fasciolopsis</taxon>
    </lineage>
</organism>
<dbReference type="AlphaFoldDB" id="A0A8E0VG05"/>
<dbReference type="EMBL" id="LUCM01010120">
    <property type="protein sequence ID" value="KAA0185908.1"/>
    <property type="molecule type" value="Genomic_DNA"/>
</dbReference>
<dbReference type="Proteomes" id="UP000728185">
    <property type="component" value="Unassembled WGS sequence"/>
</dbReference>
<comment type="function">
    <text evidence="7">Choline transporter.</text>
</comment>
<comment type="caution">
    <text evidence="7">Lacks conserved residue(s) required for the propagation of feature annotation.</text>
</comment>
<evidence type="ECO:0000256" key="4">
    <source>
        <dbReference type="ARBA" id="ARBA00022989"/>
    </source>
</evidence>
<evidence type="ECO:0000256" key="5">
    <source>
        <dbReference type="ARBA" id="ARBA00023136"/>
    </source>
</evidence>
<keyword evidence="6" id="KW-0325">Glycoprotein</keyword>
<dbReference type="OrthoDB" id="420519at2759"/>
<keyword evidence="3 7" id="KW-0812">Transmembrane</keyword>
<feature type="transmembrane region" description="Helical" evidence="7">
    <location>
        <begin position="76"/>
        <end position="98"/>
    </location>
</feature>
<evidence type="ECO:0000256" key="7">
    <source>
        <dbReference type="RuleBase" id="RU368066"/>
    </source>
</evidence>
<evidence type="ECO:0000256" key="2">
    <source>
        <dbReference type="ARBA" id="ARBA00007168"/>
    </source>
</evidence>
<feature type="non-terminal residue" evidence="8">
    <location>
        <position position="1"/>
    </location>
</feature>
<dbReference type="Pfam" id="PF04515">
    <property type="entry name" value="Choline_transpo"/>
    <property type="match status" value="1"/>
</dbReference>
<sequence length="153" mass="16707">ISIYGQSFCSGARSAFYLLLRNAVRLVVVDKVADFILFVGKLVVVGLTSGLGYLYLDGVLFGNTALAEFQPTIHFVIVPLAIIIVGSYVIVSLFSSVYEMGVDTIFLCFLEDLERNDGSAERPYYMSKQLMAILGKKNASVESDESWSGLGGR</sequence>
<dbReference type="InterPro" id="IPR007603">
    <property type="entry name" value="Choline_transptr-like"/>
</dbReference>